<dbReference type="InterPro" id="IPR012902">
    <property type="entry name" value="N_methyl_site"/>
</dbReference>
<comment type="caution">
    <text evidence="2">The sequence shown here is derived from an EMBL/GenBank/DDBJ whole genome shotgun (WGS) entry which is preliminary data.</text>
</comment>
<dbReference type="Gene3D" id="3.30.700.10">
    <property type="entry name" value="Glycoprotein, Type 4 Pilin"/>
    <property type="match status" value="1"/>
</dbReference>
<dbReference type="EMBL" id="PIPO01000002">
    <property type="protein sequence ID" value="RUO34008.1"/>
    <property type="molecule type" value="Genomic_DNA"/>
</dbReference>
<dbReference type="InterPro" id="IPR045584">
    <property type="entry name" value="Pilin-like"/>
</dbReference>
<evidence type="ECO:0000313" key="2">
    <source>
        <dbReference type="EMBL" id="RUO34008.1"/>
    </source>
</evidence>
<evidence type="ECO:0000313" key="3">
    <source>
        <dbReference type="Proteomes" id="UP000287823"/>
    </source>
</evidence>
<gene>
    <name evidence="2" type="ORF">CWE14_06065</name>
</gene>
<reference evidence="2 3" key="1">
    <citation type="journal article" date="2011" name="Front. Microbiol.">
        <title>Genomic signatures of strain selection and enhancement in Bacillus atrophaeus var. globigii, a historical biowarfare simulant.</title>
        <authorList>
            <person name="Gibbons H.S."/>
            <person name="Broomall S.M."/>
            <person name="McNew L.A."/>
            <person name="Daligault H."/>
            <person name="Chapman C."/>
            <person name="Bruce D."/>
            <person name="Karavis M."/>
            <person name="Krepps M."/>
            <person name="McGregor P.A."/>
            <person name="Hong C."/>
            <person name="Park K.H."/>
            <person name="Akmal A."/>
            <person name="Feldman A."/>
            <person name="Lin J.S."/>
            <person name="Chang W.E."/>
            <person name="Higgs B.W."/>
            <person name="Demirev P."/>
            <person name="Lindquist J."/>
            <person name="Liem A."/>
            <person name="Fochler E."/>
            <person name="Read T.D."/>
            <person name="Tapia R."/>
            <person name="Johnson S."/>
            <person name="Bishop-Lilly K.A."/>
            <person name="Detter C."/>
            <person name="Han C."/>
            <person name="Sozhamannan S."/>
            <person name="Rosenzweig C.N."/>
            <person name="Skowronski E.W."/>
        </authorList>
    </citation>
    <scope>NUCLEOTIDE SEQUENCE [LARGE SCALE GENOMIC DNA]</scope>
    <source>
        <strain evidence="2 3">Y4G10-17</strain>
    </source>
</reference>
<evidence type="ECO:0000256" key="1">
    <source>
        <dbReference type="SAM" id="Phobius"/>
    </source>
</evidence>
<dbReference type="Proteomes" id="UP000287823">
    <property type="component" value="Unassembled WGS sequence"/>
</dbReference>
<keyword evidence="1" id="KW-0812">Transmembrane</keyword>
<sequence>MTKQLQNGLTAVEMVIVLAILGLLLFTAVPQWFKGDDRAWASSVEEFSRSLHSTSQRINAQAGVAPQQLDDILLQGTFAAPSGQGIGAALGGTDGEWVIFDSMGEDIVAWRPADVSVSRKWSLGEPERSSARGNRGCFAYYYLPADSPQPVIGTVVTDC</sequence>
<accession>A0A432WJT3</accession>
<feature type="transmembrane region" description="Helical" evidence="1">
    <location>
        <begin position="12"/>
        <end position="33"/>
    </location>
</feature>
<keyword evidence="1" id="KW-1133">Transmembrane helix</keyword>
<name>A0A432WJT3_9GAMM</name>
<proteinExistence type="predicted"/>
<dbReference type="SUPFAM" id="SSF54523">
    <property type="entry name" value="Pili subunits"/>
    <property type="match status" value="1"/>
</dbReference>
<keyword evidence="1" id="KW-0472">Membrane</keyword>
<protein>
    <submittedName>
        <fullName evidence="2">Uncharacterized protein</fullName>
    </submittedName>
</protein>
<keyword evidence="3" id="KW-1185">Reference proteome</keyword>
<dbReference type="NCBIfam" id="TIGR02532">
    <property type="entry name" value="IV_pilin_GFxxxE"/>
    <property type="match status" value="1"/>
</dbReference>
<dbReference type="AlphaFoldDB" id="A0A432WJT3"/>
<dbReference type="RefSeq" id="WP_126798552.1">
    <property type="nucleotide sequence ID" value="NZ_PIPO01000002.1"/>
</dbReference>
<organism evidence="2 3">
    <name type="scientific">Aliidiomarina soli</name>
    <dbReference type="NCBI Taxonomy" id="1928574"/>
    <lineage>
        <taxon>Bacteria</taxon>
        <taxon>Pseudomonadati</taxon>
        <taxon>Pseudomonadota</taxon>
        <taxon>Gammaproteobacteria</taxon>
        <taxon>Alteromonadales</taxon>
        <taxon>Idiomarinaceae</taxon>
        <taxon>Aliidiomarina</taxon>
    </lineage>
</organism>